<sequence length="261" mass="29018">MQTNYEIELEAAKDIALKAGALVKKMSSEDFEIRKKGQVDLVTEADLASEKLIISELNKRFPDHEILAEESAKEFHKAPKLWVVDPVDGTTNYAHRLPIYSVSIALVCENEPVVGVVYDPNSDELFSARKNGEATLNDKPISVSKIEVLDKALLATGFPYDLRQNPHPTIERFFDFTMKAQGVRRAGVASLDMCNLACGRYDGFWEVGLKPWDMAAASLILEKAGGRLSKFDDSEFDIWTPEILATNGLLHDEMLAGLAEK</sequence>
<dbReference type="GO" id="GO:0006020">
    <property type="term" value="P:inositol metabolic process"/>
    <property type="evidence" value="ECO:0007669"/>
    <property type="project" value="TreeGrafter"/>
</dbReference>
<dbReference type="Pfam" id="PF00459">
    <property type="entry name" value="Inositol_P"/>
    <property type="match status" value="1"/>
</dbReference>
<comment type="cofactor">
    <cofactor evidence="2">
        <name>Mg(2+)</name>
        <dbReference type="ChEBI" id="CHEBI:18420"/>
    </cofactor>
</comment>
<dbReference type="PANTHER" id="PTHR20854:SF4">
    <property type="entry name" value="INOSITOL-1-MONOPHOSPHATASE-RELATED"/>
    <property type="match status" value="1"/>
</dbReference>
<gene>
    <name evidence="8" type="ORF">LCGC14_1096650</name>
</gene>
<evidence type="ECO:0000256" key="5">
    <source>
        <dbReference type="ARBA" id="ARBA00022723"/>
    </source>
</evidence>
<comment type="catalytic activity">
    <reaction evidence="1">
        <text>a myo-inositol phosphate + H2O = myo-inositol + phosphate</text>
        <dbReference type="Rhea" id="RHEA:24056"/>
        <dbReference type="ChEBI" id="CHEBI:15377"/>
        <dbReference type="ChEBI" id="CHEBI:17268"/>
        <dbReference type="ChEBI" id="CHEBI:43474"/>
        <dbReference type="ChEBI" id="CHEBI:84139"/>
        <dbReference type="EC" id="3.1.3.25"/>
    </reaction>
</comment>
<keyword evidence="5" id="KW-0479">Metal-binding</keyword>
<dbReference type="SUPFAM" id="SSF56655">
    <property type="entry name" value="Carbohydrate phosphatase"/>
    <property type="match status" value="1"/>
</dbReference>
<keyword evidence="6" id="KW-0378">Hydrolase</keyword>
<name>A0A0F9MAS6_9ZZZZ</name>
<dbReference type="GO" id="GO:0046854">
    <property type="term" value="P:phosphatidylinositol phosphate biosynthetic process"/>
    <property type="evidence" value="ECO:0007669"/>
    <property type="project" value="InterPro"/>
</dbReference>
<evidence type="ECO:0000313" key="8">
    <source>
        <dbReference type="EMBL" id="KKN04515.1"/>
    </source>
</evidence>
<reference evidence="8" key="1">
    <citation type="journal article" date="2015" name="Nature">
        <title>Complex archaea that bridge the gap between prokaryotes and eukaryotes.</title>
        <authorList>
            <person name="Spang A."/>
            <person name="Saw J.H."/>
            <person name="Jorgensen S.L."/>
            <person name="Zaremba-Niedzwiedzka K."/>
            <person name="Martijn J."/>
            <person name="Lind A.E."/>
            <person name="van Eijk R."/>
            <person name="Schleper C."/>
            <person name="Guy L."/>
            <person name="Ettema T.J."/>
        </authorList>
    </citation>
    <scope>NUCLEOTIDE SEQUENCE</scope>
</reference>
<dbReference type="GO" id="GO:0007165">
    <property type="term" value="P:signal transduction"/>
    <property type="evidence" value="ECO:0007669"/>
    <property type="project" value="TreeGrafter"/>
</dbReference>
<dbReference type="Gene3D" id="3.30.540.10">
    <property type="entry name" value="Fructose-1,6-Bisphosphatase, subunit A, domain 1"/>
    <property type="match status" value="1"/>
</dbReference>
<dbReference type="AlphaFoldDB" id="A0A0F9MAS6"/>
<dbReference type="EMBL" id="LAZR01004910">
    <property type="protein sequence ID" value="KKN04515.1"/>
    <property type="molecule type" value="Genomic_DNA"/>
</dbReference>
<dbReference type="PRINTS" id="PR01959">
    <property type="entry name" value="SBIMPHPHTASE"/>
</dbReference>
<dbReference type="PROSITE" id="PS00629">
    <property type="entry name" value="IMP_1"/>
    <property type="match status" value="1"/>
</dbReference>
<dbReference type="GO" id="GO:0046872">
    <property type="term" value="F:metal ion binding"/>
    <property type="evidence" value="ECO:0007669"/>
    <property type="project" value="UniProtKB-KW"/>
</dbReference>
<evidence type="ECO:0000256" key="2">
    <source>
        <dbReference type="ARBA" id="ARBA00001946"/>
    </source>
</evidence>
<dbReference type="InterPro" id="IPR020583">
    <property type="entry name" value="Inositol_monoP_metal-BS"/>
</dbReference>
<dbReference type="InterPro" id="IPR020550">
    <property type="entry name" value="Inositol_monophosphatase_CS"/>
</dbReference>
<evidence type="ECO:0000256" key="7">
    <source>
        <dbReference type="ARBA" id="ARBA00022842"/>
    </source>
</evidence>
<accession>A0A0F9MAS6</accession>
<evidence type="ECO:0000256" key="3">
    <source>
        <dbReference type="ARBA" id="ARBA00009759"/>
    </source>
</evidence>
<evidence type="ECO:0000256" key="1">
    <source>
        <dbReference type="ARBA" id="ARBA00001033"/>
    </source>
</evidence>
<proteinExistence type="inferred from homology"/>
<protein>
    <recommendedName>
        <fullName evidence="4">inositol-phosphate phosphatase</fullName>
        <ecNumber evidence="4">3.1.3.25</ecNumber>
    </recommendedName>
</protein>
<dbReference type="InterPro" id="IPR033942">
    <property type="entry name" value="IMPase"/>
</dbReference>
<dbReference type="EC" id="3.1.3.25" evidence="4"/>
<dbReference type="PANTHER" id="PTHR20854">
    <property type="entry name" value="INOSITOL MONOPHOSPHATASE"/>
    <property type="match status" value="1"/>
</dbReference>
<dbReference type="PRINTS" id="PR00377">
    <property type="entry name" value="IMPHPHTASES"/>
</dbReference>
<dbReference type="GO" id="GO:0008934">
    <property type="term" value="F:inositol monophosphate 1-phosphatase activity"/>
    <property type="evidence" value="ECO:0007669"/>
    <property type="project" value="InterPro"/>
</dbReference>
<dbReference type="InterPro" id="IPR022337">
    <property type="entry name" value="Inositol_monophosphatase_SuhB"/>
</dbReference>
<organism evidence="8">
    <name type="scientific">marine sediment metagenome</name>
    <dbReference type="NCBI Taxonomy" id="412755"/>
    <lineage>
        <taxon>unclassified sequences</taxon>
        <taxon>metagenomes</taxon>
        <taxon>ecological metagenomes</taxon>
    </lineage>
</organism>
<dbReference type="Gene3D" id="3.40.190.80">
    <property type="match status" value="1"/>
</dbReference>
<dbReference type="CDD" id="cd01639">
    <property type="entry name" value="IMPase"/>
    <property type="match status" value="1"/>
</dbReference>
<comment type="similarity">
    <text evidence="3">Belongs to the inositol monophosphatase superfamily.</text>
</comment>
<comment type="caution">
    <text evidence="8">The sequence shown here is derived from an EMBL/GenBank/DDBJ whole genome shotgun (WGS) entry which is preliminary data.</text>
</comment>
<dbReference type="InterPro" id="IPR000760">
    <property type="entry name" value="Inositol_monophosphatase-like"/>
</dbReference>
<evidence type="ECO:0000256" key="4">
    <source>
        <dbReference type="ARBA" id="ARBA00013106"/>
    </source>
</evidence>
<dbReference type="FunFam" id="3.30.540.10:FF:000003">
    <property type="entry name" value="Inositol-1-monophosphatase"/>
    <property type="match status" value="1"/>
</dbReference>
<evidence type="ECO:0000256" key="6">
    <source>
        <dbReference type="ARBA" id="ARBA00022801"/>
    </source>
</evidence>
<dbReference type="PROSITE" id="PS00630">
    <property type="entry name" value="IMP_2"/>
    <property type="match status" value="1"/>
</dbReference>
<keyword evidence="7" id="KW-0460">Magnesium</keyword>